<organism evidence="2 3">
    <name type="scientific">Corynespora cassiicola Philippines</name>
    <dbReference type="NCBI Taxonomy" id="1448308"/>
    <lineage>
        <taxon>Eukaryota</taxon>
        <taxon>Fungi</taxon>
        <taxon>Dikarya</taxon>
        <taxon>Ascomycota</taxon>
        <taxon>Pezizomycotina</taxon>
        <taxon>Dothideomycetes</taxon>
        <taxon>Pleosporomycetidae</taxon>
        <taxon>Pleosporales</taxon>
        <taxon>Corynesporascaceae</taxon>
        <taxon>Corynespora</taxon>
    </lineage>
</organism>
<feature type="compositionally biased region" description="Low complexity" evidence="1">
    <location>
        <begin position="245"/>
        <end position="258"/>
    </location>
</feature>
<evidence type="ECO:0000256" key="1">
    <source>
        <dbReference type="SAM" id="MobiDB-lite"/>
    </source>
</evidence>
<accession>A0A2T2P729</accession>
<feature type="compositionally biased region" description="Polar residues" evidence="1">
    <location>
        <begin position="430"/>
        <end position="451"/>
    </location>
</feature>
<feature type="compositionally biased region" description="Polar residues" evidence="1">
    <location>
        <begin position="489"/>
        <end position="508"/>
    </location>
</feature>
<keyword evidence="3" id="KW-1185">Reference proteome</keyword>
<protein>
    <submittedName>
        <fullName evidence="2">Uncharacterized protein</fullName>
    </submittedName>
</protein>
<feature type="region of interest" description="Disordered" evidence="1">
    <location>
        <begin position="413"/>
        <end position="451"/>
    </location>
</feature>
<feature type="compositionally biased region" description="Basic and acidic residues" evidence="1">
    <location>
        <begin position="26"/>
        <end position="44"/>
    </location>
</feature>
<proteinExistence type="predicted"/>
<feature type="compositionally biased region" description="Polar residues" evidence="1">
    <location>
        <begin position="81"/>
        <end position="91"/>
    </location>
</feature>
<feature type="region of interest" description="Disordered" evidence="1">
    <location>
        <begin position="1"/>
        <end position="94"/>
    </location>
</feature>
<feature type="compositionally biased region" description="Low complexity" evidence="1">
    <location>
        <begin position="46"/>
        <end position="71"/>
    </location>
</feature>
<dbReference type="AlphaFoldDB" id="A0A2T2P729"/>
<gene>
    <name evidence="2" type="ORF">BS50DRAFT_583023</name>
</gene>
<dbReference type="EMBL" id="KZ678129">
    <property type="protein sequence ID" value="PSN73494.1"/>
    <property type="molecule type" value="Genomic_DNA"/>
</dbReference>
<evidence type="ECO:0000313" key="3">
    <source>
        <dbReference type="Proteomes" id="UP000240883"/>
    </source>
</evidence>
<reference evidence="2 3" key="1">
    <citation type="journal article" date="2018" name="Front. Microbiol.">
        <title>Genome-Wide Analysis of Corynespora cassiicola Leaf Fall Disease Putative Effectors.</title>
        <authorList>
            <person name="Lopez D."/>
            <person name="Ribeiro S."/>
            <person name="Label P."/>
            <person name="Fumanal B."/>
            <person name="Venisse J.S."/>
            <person name="Kohler A."/>
            <person name="de Oliveira R.R."/>
            <person name="Labutti K."/>
            <person name="Lipzen A."/>
            <person name="Lail K."/>
            <person name="Bauer D."/>
            <person name="Ohm R.A."/>
            <person name="Barry K.W."/>
            <person name="Spatafora J."/>
            <person name="Grigoriev I.V."/>
            <person name="Martin F.M."/>
            <person name="Pujade-Renaud V."/>
        </authorList>
    </citation>
    <scope>NUCLEOTIDE SEQUENCE [LARGE SCALE GENOMIC DNA]</scope>
    <source>
        <strain evidence="2 3">Philippines</strain>
    </source>
</reference>
<feature type="region of interest" description="Disordered" evidence="1">
    <location>
        <begin position="340"/>
        <end position="393"/>
    </location>
</feature>
<feature type="compositionally biased region" description="Polar residues" evidence="1">
    <location>
        <begin position="413"/>
        <end position="423"/>
    </location>
</feature>
<feature type="region of interest" description="Disordered" evidence="1">
    <location>
        <begin position="231"/>
        <end position="262"/>
    </location>
</feature>
<dbReference type="Proteomes" id="UP000240883">
    <property type="component" value="Unassembled WGS sequence"/>
</dbReference>
<feature type="compositionally biased region" description="Polar residues" evidence="1">
    <location>
        <begin position="369"/>
        <end position="393"/>
    </location>
</feature>
<evidence type="ECO:0000313" key="2">
    <source>
        <dbReference type="EMBL" id="PSN73494.1"/>
    </source>
</evidence>
<feature type="region of interest" description="Disordered" evidence="1">
    <location>
        <begin position="489"/>
        <end position="510"/>
    </location>
</feature>
<name>A0A2T2P729_CORCC</name>
<sequence>MPPKKRKAEAAHKGTSPAQRAPQKKSKADGDQMKSNHTMHDNRPEASAPKLAAPQAGAAADTQTTQTPQRPGHTHQIPPSVRSNAQQQSVNTEDRQKLLQRMILRKALQELGITTSTTMVFDSSKIDDIAQQMWVISLEKPDVIGFISNYVCLWDSFKLRVLARMSQFPTWWWCREVVVSWVRHEQQKNQAIKLDDSYMEEKFSKNHDTVIEIHLNYDKHLRRMQQKDFGVDPNGIFRGQRPQPAEATAMSTSSSTNSQAIPRNRLPHTSILGNEPSMFGRIPHHNISAGAHNASIMPQTFSAMEKHSPLTNKASNTGLSDNDQLIPLAIANRRNTAVSEYPKSNGSVAHASSPMTQRSGPNVGLPASHLNSWPRSGSNQVNSATMLQDPQTQTKATNALPFISDSQLVNTQSSGLSLNSRPNDTYFGSPGSSESAQTKGLSSDDQSLYSNSHLNNQRFKSMNTNHDKLNQSDDSNSLYKVLAESYQNPHGTLNRNENSQSPQNSTFSAPLESPVELANLSEEDVAQLLASALSKPATGGTISYADHSDASNDPFIMGMLSHHN</sequence>